<feature type="compositionally biased region" description="Basic and acidic residues" evidence="1">
    <location>
        <begin position="30"/>
        <end position="50"/>
    </location>
</feature>
<dbReference type="Proteomes" id="UP000054721">
    <property type="component" value="Unassembled WGS sequence"/>
</dbReference>
<evidence type="ECO:0000313" key="3">
    <source>
        <dbReference type="EMBL" id="KRZ52524.1"/>
    </source>
</evidence>
<dbReference type="Pfam" id="PF22938">
    <property type="entry name" value="Integrase_p58_C"/>
    <property type="match status" value="1"/>
</dbReference>
<dbReference type="OrthoDB" id="6768976at2759"/>
<keyword evidence="4" id="KW-1185">Reference proteome</keyword>
<evidence type="ECO:0000256" key="1">
    <source>
        <dbReference type="SAM" id="MobiDB-lite"/>
    </source>
</evidence>
<dbReference type="InterPro" id="IPR054465">
    <property type="entry name" value="Integrase_p58-like_C"/>
</dbReference>
<dbReference type="AlphaFoldDB" id="A0A0V1KZR3"/>
<evidence type="ECO:0000259" key="2">
    <source>
        <dbReference type="Pfam" id="PF22938"/>
    </source>
</evidence>
<sequence>MGSQTYRVRHQERNRRSLVVHSAQMKRYHARESAGDRQQEHHIRDEGQKADMKMTATWPSLGLHPLRKVQDELL</sequence>
<reference evidence="3 4" key="1">
    <citation type="submission" date="2015-05" db="EMBL/GenBank/DDBJ databases">
        <title>Evolution of Trichinella species and genotypes.</title>
        <authorList>
            <person name="Korhonen P.K."/>
            <person name="Edoardo P."/>
            <person name="Giuseppe L.R."/>
            <person name="Gasser R.B."/>
        </authorList>
    </citation>
    <scope>NUCLEOTIDE SEQUENCE [LARGE SCALE GENOMIC DNA]</scope>
    <source>
        <strain evidence="3">ISS10</strain>
    </source>
</reference>
<accession>A0A0V1KZR3</accession>
<comment type="caution">
    <text evidence="3">The sequence shown here is derived from an EMBL/GenBank/DDBJ whole genome shotgun (WGS) entry which is preliminary data.</text>
</comment>
<proteinExistence type="predicted"/>
<feature type="region of interest" description="Disordered" evidence="1">
    <location>
        <begin position="22"/>
        <end position="50"/>
    </location>
</feature>
<feature type="domain" description="Integrase p58-like C-terminal" evidence="2">
    <location>
        <begin position="1"/>
        <end position="27"/>
    </location>
</feature>
<evidence type="ECO:0000313" key="4">
    <source>
        <dbReference type="Proteomes" id="UP000054721"/>
    </source>
</evidence>
<protein>
    <recommendedName>
        <fullName evidence="2">Integrase p58-like C-terminal domain-containing protein</fullName>
    </recommendedName>
</protein>
<name>A0A0V1KZR3_9BILA</name>
<gene>
    <name evidence="3" type="ORF">T02_9039</name>
</gene>
<dbReference type="EMBL" id="JYDW01000190">
    <property type="protein sequence ID" value="KRZ52524.1"/>
    <property type="molecule type" value="Genomic_DNA"/>
</dbReference>
<organism evidence="3 4">
    <name type="scientific">Trichinella nativa</name>
    <dbReference type="NCBI Taxonomy" id="6335"/>
    <lineage>
        <taxon>Eukaryota</taxon>
        <taxon>Metazoa</taxon>
        <taxon>Ecdysozoa</taxon>
        <taxon>Nematoda</taxon>
        <taxon>Enoplea</taxon>
        <taxon>Dorylaimia</taxon>
        <taxon>Trichinellida</taxon>
        <taxon>Trichinellidae</taxon>
        <taxon>Trichinella</taxon>
    </lineage>
</organism>